<dbReference type="GeneID" id="752046"/>
<evidence type="ECO:0000256" key="14">
    <source>
        <dbReference type="ARBA" id="ARBA00047899"/>
    </source>
</evidence>
<feature type="compositionally biased region" description="Low complexity" evidence="18">
    <location>
        <begin position="657"/>
        <end position="668"/>
    </location>
</feature>
<keyword evidence="3" id="KW-1017">Isopeptide bond</keyword>
<dbReference type="SMART" id="SM00220">
    <property type="entry name" value="S_TKc"/>
    <property type="match status" value="1"/>
</dbReference>
<feature type="compositionally biased region" description="Low complexity" evidence="18">
    <location>
        <begin position="83"/>
        <end position="93"/>
    </location>
</feature>
<keyword evidence="5" id="KW-0597">Phosphoprotein</keyword>
<dbReference type="PROSITE" id="PS00107">
    <property type="entry name" value="PROTEIN_KINASE_ATP"/>
    <property type="match status" value="1"/>
</dbReference>
<feature type="domain" description="Protein kinase" evidence="19">
    <location>
        <begin position="215"/>
        <end position="543"/>
    </location>
</feature>
<dbReference type="InterPro" id="IPR017441">
    <property type="entry name" value="Protein_kinase_ATP_BS"/>
</dbReference>
<comment type="subcellular location">
    <subcellularLocation>
        <location evidence="1">Nucleus</location>
    </subcellularLocation>
</comment>
<evidence type="ECO:0000256" key="7">
    <source>
        <dbReference type="ARBA" id="ARBA00022741"/>
    </source>
</evidence>
<reference evidence="20" key="2">
    <citation type="submission" date="2021-01" db="UniProtKB">
        <authorList>
            <consortium name="EnsemblMetazoa"/>
        </authorList>
    </citation>
    <scope>IDENTIFICATION</scope>
</reference>
<keyword evidence="12" id="KW-0804">Transcription</keyword>
<comment type="catalytic activity">
    <reaction evidence="15">
        <text>L-seryl-[protein] + ATP = O-phospho-L-seryl-[protein] + ADP + H(+)</text>
        <dbReference type="Rhea" id="RHEA:17989"/>
        <dbReference type="Rhea" id="RHEA-COMP:9863"/>
        <dbReference type="Rhea" id="RHEA-COMP:11604"/>
        <dbReference type="ChEBI" id="CHEBI:15378"/>
        <dbReference type="ChEBI" id="CHEBI:29999"/>
        <dbReference type="ChEBI" id="CHEBI:30616"/>
        <dbReference type="ChEBI" id="CHEBI:83421"/>
        <dbReference type="ChEBI" id="CHEBI:456216"/>
        <dbReference type="EC" id="2.7.11.1"/>
    </reaction>
</comment>
<dbReference type="InterPro" id="IPR008271">
    <property type="entry name" value="Ser/Thr_kinase_AS"/>
</dbReference>
<feature type="compositionally biased region" description="Polar residues" evidence="18">
    <location>
        <begin position="1290"/>
        <end position="1304"/>
    </location>
</feature>
<feature type="binding site" evidence="17">
    <location>
        <position position="244"/>
    </location>
    <ligand>
        <name>ATP</name>
        <dbReference type="ChEBI" id="CHEBI:30616"/>
    </ligand>
</feature>
<evidence type="ECO:0000256" key="13">
    <source>
        <dbReference type="ARBA" id="ARBA00023242"/>
    </source>
</evidence>
<feature type="region of interest" description="Disordered" evidence="18">
    <location>
        <begin position="1316"/>
        <end position="1350"/>
    </location>
</feature>
<evidence type="ECO:0000256" key="2">
    <source>
        <dbReference type="ARBA" id="ARBA00012513"/>
    </source>
</evidence>
<keyword evidence="11" id="KW-0805">Transcription regulation</keyword>
<dbReference type="GO" id="GO:0005737">
    <property type="term" value="C:cytoplasm"/>
    <property type="evidence" value="ECO:0000318"/>
    <property type="project" value="GO_Central"/>
</dbReference>
<name>A0A7M7P352_STRPU</name>
<feature type="compositionally biased region" description="Polar residues" evidence="18">
    <location>
        <begin position="953"/>
        <end position="963"/>
    </location>
</feature>
<dbReference type="PROSITE" id="PS00108">
    <property type="entry name" value="PROTEIN_KINASE_ST"/>
    <property type="match status" value="1"/>
</dbReference>
<dbReference type="FunFam" id="1.10.510.10:FF:000029">
    <property type="entry name" value="Homeodomain-interacting protein kinase 2 isoform 1"/>
    <property type="match status" value="1"/>
</dbReference>
<protein>
    <recommendedName>
        <fullName evidence="2">non-specific serine/threonine protein kinase</fullName>
        <ecNumber evidence="2">2.7.11.1</ecNumber>
    </recommendedName>
</protein>
<keyword evidence="13" id="KW-0539">Nucleus</keyword>
<dbReference type="Proteomes" id="UP000007110">
    <property type="component" value="Unassembled WGS sequence"/>
</dbReference>
<feature type="compositionally biased region" description="Basic and acidic residues" evidence="18">
    <location>
        <begin position="119"/>
        <end position="163"/>
    </location>
</feature>
<evidence type="ECO:0000256" key="12">
    <source>
        <dbReference type="ARBA" id="ARBA00023163"/>
    </source>
</evidence>
<evidence type="ECO:0000256" key="10">
    <source>
        <dbReference type="ARBA" id="ARBA00022843"/>
    </source>
</evidence>
<feature type="region of interest" description="Disordered" evidence="18">
    <location>
        <begin position="653"/>
        <end position="676"/>
    </location>
</feature>
<feature type="compositionally biased region" description="Low complexity" evidence="18">
    <location>
        <begin position="1005"/>
        <end position="1022"/>
    </location>
</feature>
<dbReference type="InterPro" id="IPR011009">
    <property type="entry name" value="Kinase-like_dom_sf"/>
</dbReference>
<evidence type="ECO:0000256" key="18">
    <source>
        <dbReference type="SAM" id="MobiDB-lite"/>
    </source>
</evidence>
<feature type="region of interest" description="Disordered" evidence="18">
    <location>
        <begin position="881"/>
        <end position="1025"/>
    </location>
</feature>
<keyword evidence="4" id="KW-0723">Serine/threonine-protein kinase</keyword>
<dbReference type="InterPro" id="IPR000719">
    <property type="entry name" value="Prot_kinase_dom"/>
</dbReference>
<dbReference type="PROSITE" id="PS50011">
    <property type="entry name" value="PROTEIN_KINASE_DOM"/>
    <property type="match status" value="1"/>
</dbReference>
<dbReference type="CDD" id="cd14211">
    <property type="entry name" value="STKc_HIPK"/>
    <property type="match status" value="1"/>
</dbReference>
<feature type="compositionally biased region" description="Low complexity" evidence="18">
    <location>
        <begin position="165"/>
        <end position="194"/>
    </location>
</feature>
<keyword evidence="21" id="KW-1185">Reference proteome</keyword>
<feature type="region of interest" description="Disordered" evidence="18">
    <location>
        <begin position="1232"/>
        <end position="1304"/>
    </location>
</feature>
<dbReference type="FunFam" id="3.30.200.20:FF:000022">
    <property type="entry name" value="Homeodomain-interacting protein kinase 2 isoform 1"/>
    <property type="match status" value="1"/>
</dbReference>
<feature type="compositionally biased region" description="Basic and acidic residues" evidence="18">
    <location>
        <begin position="972"/>
        <end position="981"/>
    </location>
</feature>
<feature type="compositionally biased region" description="Low complexity" evidence="18">
    <location>
        <begin position="1075"/>
        <end position="1088"/>
    </location>
</feature>
<keyword evidence="7 17" id="KW-0547">Nucleotide-binding</keyword>
<keyword evidence="9 17" id="KW-0067">ATP-binding</keyword>
<feature type="region of interest" description="Disordered" evidence="18">
    <location>
        <begin position="1379"/>
        <end position="1428"/>
    </location>
</feature>
<evidence type="ECO:0000313" key="20">
    <source>
        <dbReference type="EnsemblMetazoa" id="XP_030845333"/>
    </source>
</evidence>
<evidence type="ECO:0000256" key="11">
    <source>
        <dbReference type="ARBA" id="ARBA00023015"/>
    </source>
</evidence>
<evidence type="ECO:0000256" key="15">
    <source>
        <dbReference type="ARBA" id="ARBA00048679"/>
    </source>
</evidence>
<dbReference type="GO" id="GO:0005654">
    <property type="term" value="C:nucleoplasm"/>
    <property type="evidence" value="ECO:0007669"/>
    <property type="project" value="UniProtKB-ARBA"/>
</dbReference>
<dbReference type="GO" id="GO:0005524">
    <property type="term" value="F:ATP binding"/>
    <property type="evidence" value="ECO:0007669"/>
    <property type="project" value="UniProtKB-UniRule"/>
</dbReference>
<dbReference type="OrthoDB" id="10030361at2759"/>
<dbReference type="InterPro" id="IPR050494">
    <property type="entry name" value="Ser_Thr_dual-spec_kinase"/>
</dbReference>
<dbReference type="GO" id="GO:0004674">
    <property type="term" value="F:protein serine/threonine kinase activity"/>
    <property type="evidence" value="ECO:0000318"/>
    <property type="project" value="GO_Central"/>
</dbReference>
<evidence type="ECO:0000256" key="5">
    <source>
        <dbReference type="ARBA" id="ARBA00022553"/>
    </source>
</evidence>
<keyword evidence="8" id="KW-0418">Kinase</keyword>
<feature type="compositionally biased region" description="Polar residues" evidence="18">
    <location>
        <begin position="44"/>
        <end position="77"/>
    </location>
</feature>
<dbReference type="FunCoup" id="A0A7M7P352">
    <property type="interactions" value="1538"/>
</dbReference>
<dbReference type="PANTHER" id="PTHR24058:SF17">
    <property type="entry name" value="HOMEODOMAIN INTERACTING PROTEIN KINASE, ISOFORM D"/>
    <property type="match status" value="1"/>
</dbReference>
<evidence type="ECO:0000313" key="21">
    <source>
        <dbReference type="Proteomes" id="UP000007110"/>
    </source>
</evidence>
<evidence type="ECO:0000256" key="8">
    <source>
        <dbReference type="ARBA" id="ARBA00022777"/>
    </source>
</evidence>
<dbReference type="EC" id="2.7.11.1" evidence="2"/>
<evidence type="ECO:0000256" key="9">
    <source>
        <dbReference type="ARBA" id="ARBA00022840"/>
    </source>
</evidence>
<dbReference type="SUPFAM" id="SSF56112">
    <property type="entry name" value="Protein kinase-like (PK-like)"/>
    <property type="match status" value="1"/>
</dbReference>
<evidence type="ECO:0000256" key="3">
    <source>
        <dbReference type="ARBA" id="ARBA00022499"/>
    </source>
</evidence>
<dbReference type="GO" id="GO:0004713">
    <property type="term" value="F:protein tyrosine kinase activity"/>
    <property type="evidence" value="ECO:0000318"/>
    <property type="project" value="GO_Central"/>
</dbReference>
<keyword evidence="10" id="KW-0832">Ubl conjugation</keyword>
<dbReference type="RefSeq" id="XP_030845333.1">
    <property type="nucleotide sequence ID" value="XM_030989473.1"/>
</dbReference>
<dbReference type="Gene3D" id="3.30.200.20">
    <property type="entry name" value="Phosphorylase Kinase, domain 1"/>
    <property type="match status" value="1"/>
</dbReference>
<feature type="compositionally biased region" description="Low complexity" evidence="18">
    <location>
        <begin position="1246"/>
        <end position="1265"/>
    </location>
</feature>
<evidence type="ECO:0000256" key="4">
    <source>
        <dbReference type="ARBA" id="ARBA00022527"/>
    </source>
</evidence>
<dbReference type="Gene3D" id="1.10.510.10">
    <property type="entry name" value="Transferase(Phosphotransferase) domain 1"/>
    <property type="match status" value="1"/>
</dbReference>
<feature type="compositionally biased region" description="Polar residues" evidence="18">
    <location>
        <begin position="881"/>
        <end position="902"/>
    </location>
</feature>
<dbReference type="InParanoid" id="A0A7M7P352"/>
<proteinExistence type="inferred from homology"/>
<accession>A0A7M7P352</accession>
<keyword evidence="6" id="KW-0808">Transferase</keyword>
<evidence type="ECO:0000259" key="19">
    <source>
        <dbReference type="PROSITE" id="PS50011"/>
    </source>
</evidence>
<dbReference type="KEGG" id="spu:752046"/>
<dbReference type="GO" id="GO:0005634">
    <property type="term" value="C:nucleus"/>
    <property type="evidence" value="ECO:0000318"/>
    <property type="project" value="GO_Central"/>
</dbReference>
<evidence type="ECO:0000256" key="1">
    <source>
        <dbReference type="ARBA" id="ARBA00004123"/>
    </source>
</evidence>
<dbReference type="Pfam" id="PF00069">
    <property type="entry name" value="Pkinase"/>
    <property type="match status" value="1"/>
</dbReference>
<feature type="region of interest" description="Disordered" evidence="18">
    <location>
        <begin position="44"/>
        <end position="101"/>
    </location>
</feature>
<feature type="compositionally biased region" description="Polar residues" evidence="18">
    <location>
        <begin position="1266"/>
        <end position="1277"/>
    </location>
</feature>
<evidence type="ECO:0000256" key="16">
    <source>
        <dbReference type="ARBA" id="ARBA00061380"/>
    </source>
</evidence>
<comment type="similarity">
    <text evidence="16">Belongs to the protein kinase superfamily. CMGC Ser/Thr protein kinase family. HIPK subfamily.</text>
</comment>
<dbReference type="OMA" id="GQYIYSY"/>
<sequence>MQGMSSLNRSANFGSQSSAFCSFKKGHVDHVAAATHQLRQSASNNNDVIVTTNPHTGVSTSTSTLRTVPLTDSNSQDPLPLESTSKSSGSSSSRRTQNVIQASTVRLLDTYQKCGLKRKSEENLDNHRQYSSTRHDRHERQERTNRNDYKDRTERSEKHEKPHTSNHSSKATTSNANTATNSNKNANSSKKSSSGGEGDYQLVQHEVLCSLTNSYEVLEFLGRGTFGQVVKCWKRGTNEIVAIKILKNHPSYARQGQIEVSILARLSAENADDFNLVRAYEYFQHKNHTCLVFELLEKNLYDFLKQSKFRPLPLKHIRPTLQQVLVALLKLKTLGLIHADLKPENIMLVDPVRQPYRVKVIDFGSASHVSKAVCSTYLQSRYYRAPEIILGLPFCEAIDMWSLGCVVAELFLGWPLYPGASEYDQIRYISQTQGLPAEHLLSAATKTTRFFKRDIESNFPLWRLKNPEEHETETSVKSKEARKYIFNCLDDIAGVNLPTDLEGSDYLAEKADRREFVELLKKMLTIDPDKRITPLEALNHPFVSLSHLAEYAHCRNTKASVRAMEVCKRGTQLFESNLPSVPASFGGVMTPSAASAGNLNIAFNNQINAAIQNQAHSQTLGTSIRPQAPEFPFLQYHLQSGPYIPYQPPQIAQRVSQNTNQPQPATTQYPRPDPFQQPLQVYPVRVDNHVAMVSQAPQPQSLQIQPQLFTQSSSLSSRHTTTVVAPIGQRGHGGNHSIQHVALPMAVGSSGTQQGWPPRPAAQGQTVFLPNGPVQSWPPNGGQVFLSPWQQGAAAVTQQPVIPEAQTLTETWRRQYVSAAPVSWRSSDESGFITTEPSPALFHMDVGEGTFYDHGIERAQFPAGHHFHPMIPVTPQHSLQHSQTWGTTSNLPHASAATNRGVSQHRLARKQGDKKTHTAFSSSLSPQKIKRIKGNTPPMLHASESRPQGRRMLNTTASTTTASELRLSPALKQERDQDPKGEGGLTSGGRGGGQTSSYANKREPIVIPDSPSPTPSVITISSDSEDEVVRPAKGCEDKGCTACNDNSITHSCSLSSSNSILSASPDGHARHNIASSPGSSCSSLSPSPITKTGGDVVKGNRPNVVSCVTIPDSPNPSPDTRTSRKGGPRGDAEKQSVTKSGAGKKRSFSDVKDNTVKVVNEVARGSGVRRGVDRIKEEIDVDDFGGQGSETASGLVGKASELRLKKERPLHNRSDSSIAFVNLPLLQTERAGGSNVETPSIPPQPSSTAANNNNNSSSSMLPSLPIYNNSNLSTSVLASRDASRKRSNRTDQPQTQRTSNQVPHSQLGLVQERQLHVAPSAALSRTTAAHLGSPSHKPKAPPHHLQSTSQLVSYSYGSTPISSPGGALPTLAPHQIHYRPANIPGPLPPQVLHSPTVPPQVYHPSPIPGPPQHQYHHHPPYNRPLYVRSPSGNIYSTYPLSPTRARPYQYVYQGD</sequence>
<reference evidence="21" key="1">
    <citation type="submission" date="2015-02" db="EMBL/GenBank/DDBJ databases">
        <title>Genome sequencing for Strongylocentrotus purpuratus.</title>
        <authorList>
            <person name="Murali S."/>
            <person name="Liu Y."/>
            <person name="Vee V."/>
            <person name="English A."/>
            <person name="Wang M."/>
            <person name="Skinner E."/>
            <person name="Han Y."/>
            <person name="Muzny D.M."/>
            <person name="Worley K.C."/>
            <person name="Gibbs R.A."/>
        </authorList>
    </citation>
    <scope>NUCLEOTIDE SEQUENCE</scope>
</reference>
<dbReference type="PANTHER" id="PTHR24058">
    <property type="entry name" value="DUAL SPECIFICITY PROTEIN KINASE"/>
    <property type="match status" value="1"/>
</dbReference>
<feature type="region of interest" description="Disordered" evidence="18">
    <location>
        <begin position="1054"/>
        <end position="1150"/>
    </location>
</feature>
<feature type="compositionally biased region" description="Gly residues" evidence="18">
    <location>
        <begin position="982"/>
        <end position="994"/>
    </location>
</feature>
<comment type="catalytic activity">
    <reaction evidence="14">
        <text>L-threonyl-[protein] + ATP = O-phospho-L-threonyl-[protein] + ADP + H(+)</text>
        <dbReference type="Rhea" id="RHEA:46608"/>
        <dbReference type="Rhea" id="RHEA-COMP:11060"/>
        <dbReference type="Rhea" id="RHEA-COMP:11605"/>
        <dbReference type="ChEBI" id="CHEBI:15378"/>
        <dbReference type="ChEBI" id="CHEBI:30013"/>
        <dbReference type="ChEBI" id="CHEBI:30616"/>
        <dbReference type="ChEBI" id="CHEBI:61977"/>
        <dbReference type="ChEBI" id="CHEBI:456216"/>
        <dbReference type="EC" id="2.7.11.1"/>
    </reaction>
</comment>
<feature type="region of interest" description="Disordered" evidence="18">
    <location>
        <begin position="119"/>
        <end position="197"/>
    </location>
</feature>
<dbReference type="EnsemblMetazoa" id="XM_030989473">
    <property type="protein sequence ID" value="XP_030845333"/>
    <property type="gene ID" value="LOC752046"/>
</dbReference>
<evidence type="ECO:0000256" key="17">
    <source>
        <dbReference type="PROSITE-ProRule" id="PRU10141"/>
    </source>
</evidence>
<feature type="compositionally biased region" description="Low complexity" evidence="18">
    <location>
        <begin position="1054"/>
        <end position="1064"/>
    </location>
</feature>
<organism evidence="20 21">
    <name type="scientific">Strongylocentrotus purpuratus</name>
    <name type="common">Purple sea urchin</name>
    <dbReference type="NCBI Taxonomy" id="7668"/>
    <lineage>
        <taxon>Eukaryota</taxon>
        <taxon>Metazoa</taxon>
        <taxon>Echinodermata</taxon>
        <taxon>Eleutherozoa</taxon>
        <taxon>Echinozoa</taxon>
        <taxon>Echinoidea</taxon>
        <taxon>Euechinoidea</taxon>
        <taxon>Echinacea</taxon>
        <taxon>Camarodonta</taxon>
        <taxon>Echinidea</taxon>
        <taxon>Strongylocentrotidae</taxon>
        <taxon>Strongylocentrotus</taxon>
    </lineage>
</organism>
<evidence type="ECO:0000256" key="6">
    <source>
        <dbReference type="ARBA" id="ARBA00022679"/>
    </source>
</evidence>